<geneLocation type="plasmid" evidence="3">
    <name>pjcm18538 dna</name>
</geneLocation>
<name>A0A7I7S785_9MYCO</name>
<protein>
    <recommendedName>
        <fullName evidence="1">Helix-turn-helix domain-containing protein</fullName>
    </recommendedName>
</protein>
<sequence length="78" mass="8436">MWSTSPSYYELQTEEVKELSTNIFDGLPLLLAVPQAAAILGISRAAAYRLAASGELPVRRLGGRVYVVTAELQQLIAS</sequence>
<proteinExistence type="predicted"/>
<accession>A0A7I7S785</accession>
<dbReference type="AlphaFoldDB" id="A0A7I7S785"/>
<dbReference type="Proteomes" id="UP000467428">
    <property type="component" value="Chromosome"/>
</dbReference>
<gene>
    <name evidence="2" type="ORF">MARA_61460</name>
</gene>
<evidence type="ECO:0000313" key="2">
    <source>
        <dbReference type="EMBL" id="BBY52678.1"/>
    </source>
</evidence>
<organism evidence="2 3">
    <name type="scientific">Mycolicibacterium arabiense</name>
    <dbReference type="NCBI Taxonomy" id="1286181"/>
    <lineage>
        <taxon>Bacteria</taxon>
        <taxon>Bacillati</taxon>
        <taxon>Actinomycetota</taxon>
        <taxon>Actinomycetes</taxon>
        <taxon>Mycobacteriales</taxon>
        <taxon>Mycobacteriaceae</taxon>
        <taxon>Mycolicibacterium</taxon>
    </lineage>
</organism>
<reference evidence="2 3" key="1">
    <citation type="journal article" date="2019" name="Emerg. Microbes Infect.">
        <title>Comprehensive subspecies identification of 175 nontuberculous mycobacteria species based on 7547 genomic profiles.</title>
        <authorList>
            <person name="Matsumoto Y."/>
            <person name="Kinjo T."/>
            <person name="Motooka D."/>
            <person name="Nabeya D."/>
            <person name="Jung N."/>
            <person name="Uechi K."/>
            <person name="Horii T."/>
            <person name="Iida T."/>
            <person name="Fujita J."/>
            <person name="Nakamura S."/>
        </authorList>
    </citation>
    <scope>NUCLEOTIDE SEQUENCE [LARGE SCALE GENOMIC DNA]</scope>
    <source>
        <strain evidence="2 3">JCM 18538</strain>
    </source>
</reference>
<dbReference type="KEGG" id="marz:MARA_61460"/>
<evidence type="ECO:0000313" key="3">
    <source>
        <dbReference type="Proteomes" id="UP000467428"/>
    </source>
</evidence>
<evidence type="ECO:0000259" key="1">
    <source>
        <dbReference type="Pfam" id="PF12728"/>
    </source>
</evidence>
<dbReference type="EMBL" id="AP022593">
    <property type="protein sequence ID" value="BBY52678.1"/>
    <property type="molecule type" value="Genomic_DNA"/>
</dbReference>
<dbReference type="InterPro" id="IPR041657">
    <property type="entry name" value="HTH_17"/>
</dbReference>
<dbReference type="Pfam" id="PF12728">
    <property type="entry name" value="HTH_17"/>
    <property type="match status" value="1"/>
</dbReference>
<keyword evidence="3" id="KW-1185">Reference proteome</keyword>
<feature type="domain" description="Helix-turn-helix" evidence="1">
    <location>
        <begin position="31"/>
        <end position="77"/>
    </location>
</feature>